<dbReference type="RefSeq" id="WP_338204151.1">
    <property type="nucleotide sequence ID" value="NZ_JAEKNR010000199.1"/>
</dbReference>
<proteinExistence type="predicted"/>
<evidence type="ECO:0000256" key="1">
    <source>
        <dbReference type="SAM" id="MobiDB-lite"/>
    </source>
</evidence>
<feature type="region of interest" description="Disordered" evidence="1">
    <location>
        <begin position="1"/>
        <end position="64"/>
    </location>
</feature>
<gene>
    <name evidence="2" type="ORF">JF922_20095</name>
</gene>
<comment type="caution">
    <text evidence="2">The sequence shown here is derived from an EMBL/GenBank/DDBJ whole genome shotgun (WGS) entry which is preliminary data.</text>
</comment>
<accession>A0A934NAU0</accession>
<reference evidence="2" key="1">
    <citation type="submission" date="2020-10" db="EMBL/GenBank/DDBJ databases">
        <title>Ca. Dormibacterota MAGs.</title>
        <authorList>
            <person name="Montgomery K."/>
        </authorList>
    </citation>
    <scope>NUCLEOTIDE SEQUENCE [LARGE SCALE GENOMIC DNA]</scope>
    <source>
        <strain evidence="2">SC8812_S17_10</strain>
    </source>
</reference>
<protein>
    <submittedName>
        <fullName evidence="2">Uncharacterized protein</fullName>
    </submittedName>
</protein>
<dbReference type="AlphaFoldDB" id="A0A934NAU0"/>
<keyword evidence="3" id="KW-1185">Reference proteome</keyword>
<name>A0A934NAU0_9BACT</name>
<feature type="compositionally biased region" description="Basic and acidic residues" evidence="1">
    <location>
        <begin position="1"/>
        <end position="16"/>
    </location>
</feature>
<dbReference type="Proteomes" id="UP000612893">
    <property type="component" value="Unassembled WGS sequence"/>
</dbReference>
<dbReference type="EMBL" id="JAEKNR010000199">
    <property type="protein sequence ID" value="MBJ7600363.1"/>
    <property type="molecule type" value="Genomic_DNA"/>
</dbReference>
<evidence type="ECO:0000313" key="3">
    <source>
        <dbReference type="Proteomes" id="UP000612893"/>
    </source>
</evidence>
<evidence type="ECO:0000313" key="2">
    <source>
        <dbReference type="EMBL" id="MBJ7600363.1"/>
    </source>
</evidence>
<organism evidence="2 3">
    <name type="scientific">Candidatus Nephthysia bennettiae</name>
    <dbReference type="NCBI Taxonomy" id="3127016"/>
    <lineage>
        <taxon>Bacteria</taxon>
        <taxon>Bacillati</taxon>
        <taxon>Candidatus Dormiibacterota</taxon>
        <taxon>Candidatus Dormibacteria</taxon>
        <taxon>Candidatus Dormibacterales</taxon>
        <taxon>Candidatus Dormibacteraceae</taxon>
        <taxon>Candidatus Nephthysia</taxon>
    </lineage>
</organism>
<sequence length="64" mass="6797">MSEAETSHVNRFHAGDRVPQPGEYICDGEGPDCPHRFGGDVDGDAFPPLPEGCTGTGWVRQGIA</sequence>